<dbReference type="Proteomes" id="UP000053789">
    <property type="component" value="Unassembled WGS sequence"/>
</dbReference>
<proteinExistence type="predicted"/>
<feature type="region of interest" description="Disordered" evidence="1">
    <location>
        <begin position="1"/>
        <end position="68"/>
    </location>
</feature>
<dbReference type="EMBL" id="KN846981">
    <property type="protein sequence ID" value="KIW97956.1"/>
    <property type="molecule type" value="Genomic_DNA"/>
</dbReference>
<dbReference type="VEuPathDB" id="FungiDB:Z519_01540"/>
<protein>
    <submittedName>
        <fullName evidence="2">Uncharacterized protein</fullName>
    </submittedName>
</protein>
<dbReference type="GeneID" id="27694468"/>
<organism evidence="2 3">
    <name type="scientific">Cladophialophora bantiana (strain ATCC 10958 / CBS 173.52 / CDC B-1940 / NIH 8579)</name>
    <name type="common">Xylohypha bantiana</name>
    <dbReference type="NCBI Taxonomy" id="1442370"/>
    <lineage>
        <taxon>Eukaryota</taxon>
        <taxon>Fungi</taxon>
        <taxon>Dikarya</taxon>
        <taxon>Ascomycota</taxon>
        <taxon>Pezizomycotina</taxon>
        <taxon>Eurotiomycetes</taxon>
        <taxon>Chaetothyriomycetidae</taxon>
        <taxon>Chaetothyriales</taxon>
        <taxon>Herpotrichiellaceae</taxon>
        <taxon>Cladophialophora</taxon>
    </lineage>
</organism>
<feature type="compositionally biased region" description="Basic and acidic residues" evidence="1">
    <location>
        <begin position="8"/>
        <end position="50"/>
    </location>
</feature>
<evidence type="ECO:0000256" key="1">
    <source>
        <dbReference type="SAM" id="MobiDB-lite"/>
    </source>
</evidence>
<sequence>MSVQATDQTRRKREELREEQAPMEAGKQKQDCDIKRDARGNKRGREDGGVRQRRKTSGKSKEKCGKHD</sequence>
<name>A0A0D2F788_CLAB1</name>
<keyword evidence="3" id="KW-1185">Reference proteome</keyword>
<gene>
    <name evidence="2" type="ORF">Z519_01540</name>
</gene>
<feature type="compositionally biased region" description="Basic and acidic residues" evidence="1">
    <location>
        <begin position="59"/>
        <end position="68"/>
    </location>
</feature>
<dbReference type="RefSeq" id="XP_016624625.1">
    <property type="nucleotide sequence ID" value="XM_016759297.1"/>
</dbReference>
<dbReference type="AlphaFoldDB" id="A0A0D2F788"/>
<dbReference type="HOGENOM" id="CLU_2793781_0_0_1"/>
<reference evidence="2" key="1">
    <citation type="submission" date="2015-01" db="EMBL/GenBank/DDBJ databases">
        <title>The Genome Sequence of Cladophialophora bantiana CBS 173.52.</title>
        <authorList>
            <consortium name="The Broad Institute Genomics Platform"/>
            <person name="Cuomo C."/>
            <person name="de Hoog S."/>
            <person name="Gorbushina A."/>
            <person name="Stielow B."/>
            <person name="Teixiera M."/>
            <person name="Abouelleil A."/>
            <person name="Chapman S.B."/>
            <person name="Priest M."/>
            <person name="Young S.K."/>
            <person name="Wortman J."/>
            <person name="Nusbaum C."/>
            <person name="Birren B."/>
        </authorList>
    </citation>
    <scope>NUCLEOTIDE SEQUENCE [LARGE SCALE GENOMIC DNA]</scope>
    <source>
        <strain evidence="2">CBS 173.52</strain>
    </source>
</reference>
<accession>A0A0D2F788</accession>
<evidence type="ECO:0000313" key="3">
    <source>
        <dbReference type="Proteomes" id="UP000053789"/>
    </source>
</evidence>
<evidence type="ECO:0000313" key="2">
    <source>
        <dbReference type="EMBL" id="KIW97956.1"/>
    </source>
</evidence>